<protein>
    <submittedName>
        <fullName evidence="2">Nucleolar RNA helicase 2</fullName>
    </submittedName>
</protein>
<organism evidence="2 3">
    <name type="scientific">Frankliniella fusca</name>
    <dbReference type="NCBI Taxonomy" id="407009"/>
    <lineage>
        <taxon>Eukaryota</taxon>
        <taxon>Metazoa</taxon>
        <taxon>Ecdysozoa</taxon>
        <taxon>Arthropoda</taxon>
        <taxon>Hexapoda</taxon>
        <taxon>Insecta</taxon>
        <taxon>Pterygota</taxon>
        <taxon>Neoptera</taxon>
        <taxon>Paraneoptera</taxon>
        <taxon>Thysanoptera</taxon>
        <taxon>Terebrantia</taxon>
        <taxon>Thripoidea</taxon>
        <taxon>Thripidae</taxon>
        <taxon>Frankliniella</taxon>
    </lineage>
</organism>
<reference evidence="2" key="1">
    <citation type="submission" date="2021-07" db="EMBL/GenBank/DDBJ databases">
        <authorList>
            <person name="Catto M.A."/>
            <person name="Jacobson A."/>
            <person name="Kennedy G."/>
            <person name="Labadie P."/>
            <person name="Hunt B.G."/>
            <person name="Srinivasan R."/>
        </authorList>
    </citation>
    <scope>NUCLEOTIDE SEQUENCE</scope>
    <source>
        <strain evidence="2">PL_HMW_Pooled</strain>
        <tissue evidence="2">Head</tissue>
    </source>
</reference>
<keyword evidence="2" id="KW-0347">Helicase</keyword>
<reference evidence="2" key="2">
    <citation type="journal article" date="2023" name="BMC Genomics">
        <title>Pest status, molecular evolution, and epigenetic factors derived from the genome assembly of Frankliniella fusca, a thysanopteran phytovirus vector.</title>
        <authorList>
            <person name="Catto M.A."/>
            <person name="Labadie P.E."/>
            <person name="Jacobson A.L."/>
            <person name="Kennedy G.G."/>
            <person name="Srinivasan R."/>
            <person name="Hunt B.G."/>
        </authorList>
    </citation>
    <scope>NUCLEOTIDE SEQUENCE</scope>
    <source>
        <strain evidence="2">PL_HMW_Pooled</strain>
    </source>
</reference>
<keyword evidence="3" id="KW-1185">Reference proteome</keyword>
<keyword evidence="2" id="KW-0378">Hydrolase</keyword>
<dbReference type="AlphaFoldDB" id="A0AAE1HD32"/>
<evidence type="ECO:0000313" key="3">
    <source>
        <dbReference type="Proteomes" id="UP001219518"/>
    </source>
</evidence>
<dbReference type="GO" id="GO:0004386">
    <property type="term" value="F:helicase activity"/>
    <property type="evidence" value="ECO:0007669"/>
    <property type="project" value="UniProtKB-KW"/>
</dbReference>
<proteinExistence type="predicted"/>
<feature type="compositionally biased region" description="Acidic residues" evidence="1">
    <location>
        <begin position="149"/>
        <end position="158"/>
    </location>
</feature>
<evidence type="ECO:0000313" key="2">
    <source>
        <dbReference type="EMBL" id="KAK3919166.1"/>
    </source>
</evidence>
<dbReference type="EMBL" id="JAHWGI010000970">
    <property type="protein sequence ID" value="KAK3919166.1"/>
    <property type="molecule type" value="Genomic_DNA"/>
</dbReference>
<keyword evidence="2" id="KW-0547">Nucleotide-binding</keyword>
<evidence type="ECO:0000256" key="1">
    <source>
        <dbReference type="SAM" id="MobiDB-lite"/>
    </source>
</evidence>
<dbReference type="Proteomes" id="UP001219518">
    <property type="component" value="Unassembled WGS sequence"/>
</dbReference>
<keyword evidence="2" id="KW-0067">ATP-binding</keyword>
<gene>
    <name evidence="2" type="ORF">KUF71_008315</name>
</gene>
<feature type="compositionally biased region" description="Low complexity" evidence="1">
    <location>
        <begin position="52"/>
        <end position="63"/>
    </location>
</feature>
<sequence length="158" mass="17714">MVSGLDLYPSVCRWRSRRAAWLEGWSRRWSSRESGRWSSRGLSRWSGKRSYRSSSRGSVRWSRGGSGRWSGRGSGLVWQEVRSRRSWQVVRQMTVRQVVPQQVRMGVPLAAWSLPLLHARTVCSLPVAPELCGPCGTGALDSPPWDGMREEDDAAAAG</sequence>
<accession>A0AAE1HD32</accession>
<name>A0AAE1HD32_9NEOP</name>
<feature type="region of interest" description="Disordered" evidence="1">
    <location>
        <begin position="139"/>
        <end position="158"/>
    </location>
</feature>
<feature type="region of interest" description="Disordered" evidence="1">
    <location>
        <begin position="37"/>
        <end position="71"/>
    </location>
</feature>
<comment type="caution">
    <text evidence="2">The sequence shown here is derived from an EMBL/GenBank/DDBJ whole genome shotgun (WGS) entry which is preliminary data.</text>
</comment>
<feature type="non-terminal residue" evidence="2">
    <location>
        <position position="158"/>
    </location>
</feature>